<evidence type="ECO:0000256" key="2">
    <source>
        <dbReference type="SAM" id="Phobius"/>
    </source>
</evidence>
<evidence type="ECO:0000313" key="4">
    <source>
        <dbReference type="Proteomes" id="UP001279734"/>
    </source>
</evidence>
<reference evidence="3" key="1">
    <citation type="submission" date="2023-05" db="EMBL/GenBank/DDBJ databases">
        <title>Nepenthes gracilis genome sequencing.</title>
        <authorList>
            <person name="Fukushima K."/>
        </authorList>
    </citation>
    <scope>NUCLEOTIDE SEQUENCE</scope>
    <source>
        <strain evidence="3">SING2019-196</strain>
    </source>
</reference>
<proteinExistence type="predicted"/>
<feature type="region of interest" description="Disordered" evidence="1">
    <location>
        <begin position="317"/>
        <end position="338"/>
    </location>
</feature>
<feature type="transmembrane region" description="Helical" evidence="2">
    <location>
        <begin position="278"/>
        <end position="296"/>
    </location>
</feature>
<keyword evidence="4" id="KW-1185">Reference proteome</keyword>
<evidence type="ECO:0000256" key="1">
    <source>
        <dbReference type="SAM" id="MobiDB-lite"/>
    </source>
</evidence>
<organism evidence="3 4">
    <name type="scientific">Nepenthes gracilis</name>
    <name type="common">Slender pitcher plant</name>
    <dbReference type="NCBI Taxonomy" id="150966"/>
    <lineage>
        <taxon>Eukaryota</taxon>
        <taxon>Viridiplantae</taxon>
        <taxon>Streptophyta</taxon>
        <taxon>Embryophyta</taxon>
        <taxon>Tracheophyta</taxon>
        <taxon>Spermatophyta</taxon>
        <taxon>Magnoliopsida</taxon>
        <taxon>eudicotyledons</taxon>
        <taxon>Gunneridae</taxon>
        <taxon>Pentapetalae</taxon>
        <taxon>Caryophyllales</taxon>
        <taxon>Nepenthaceae</taxon>
        <taxon>Nepenthes</taxon>
    </lineage>
</organism>
<keyword evidence="2" id="KW-0812">Transmembrane</keyword>
<dbReference type="EMBL" id="BSYO01000001">
    <property type="protein sequence ID" value="GMG98766.1"/>
    <property type="molecule type" value="Genomic_DNA"/>
</dbReference>
<protein>
    <recommendedName>
        <fullName evidence="5">Steroid nuclear receptor ligand-binding</fullName>
    </recommendedName>
</protein>
<dbReference type="PANTHER" id="PTHR31133:SF2">
    <property type="entry name" value="EXPRESSED PROTEIN"/>
    <property type="match status" value="1"/>
</dbReference>
<feature type="transmembrane region" description="Helical" evidence="2">
    <location>
        <begin position="42"/>
        <end position="64"/>
    </location>
</feature>
<keyword evidence="2" id="KW-1133">Transmembrane helix</keyword>
<feature type="transmembrane region" description="Helical" evidence="2">
    <location>
        <begin position="100"/>
        <end position="119"/>
    </location>
</feature>
<dbReference type="InterPro" id="IPR040229">
    <property type="entry name" value="At3g27390-like"/>
</dbReference>
<dbReference type="PANTHER" id="PTHR31133">
    <property type="entry name" value="MEMBRANE PROTEIN"/>
    <property type="match status" value="1"/>
</dbReference>
<dbReference type="Proteomes" id="UP001279734">
    <property type="component" value="Unassembled WGS sequence"/>
</dbReference>
<feature type="transmembrane region" description="Helical" evidence="2">
    <location>
        <begin position="76"/>
        <end position="94"/>
    </location>
</feature>
<feature type="transmembrane region" description="Helical" evidence="2">
    <location>
        <begin position="185"/>
        <end position="206"/>
    </location>
</feature>
<evidence type="ECO:0000313" key="3">
    <source>
        <dbReference type="EMBL" id="GMG98766.1"/>
    </source>
</evidence>
<dbReference type="AlphaFoldDB" id="A0AAD3P414"/>
<gene>
    <name evidence="3" type="ORF">Nepgr_000606</name>
</gene>
<keyword evidence="2" id="KW-0472">Membrane</keyword>
<feature type="transmembrane region" description="Helical" evidence="2">
    <location>
        <begin position="238"/>
        <end position="266"/>
    </location>
</feature>
<comment type="caution">
    <text evidence="3">The sequence shown here is derived from an EMBL/GenBank/DDBJ whole genome shotgun (WGS) entry which is preliminary data.</text>
</comment>
<evidence type="ECO:0008006" key="5">
    <source>
        <dbReference type="Google" id="ProtNLM"/>
    </source>
</evidence>
<name>A0AAD3P414_NEPGR</name>
<accession>A0AAD3P414</accession>
<sequence>MKVPVGFFPKIGSFLRLLPFFFLLLILGMLKALIIGPLVVGIIGVGSSAVIIGLWPAHFIWTYYCMVNTKRFGMALKILILLLLPVPLILWPIVGIAGSILGGIGYGYFAPLIATFEAVGENVADKFYHCFVDGFWSTLEGSFTVLRDLVDFCFHSYFSFMDELSEKMHAGEKPMDIRLSRLPGCLLVILLALPADVLSITAVALWKSPYMLCRGWQRLLQDLLGREGPFLETVCVPFAGLAIILWPIAVIGAVMSAFIASFFLAFYAGAIVQQEDSICLGLAYIVAVVSLFDEYANDLLYLKEGSCLPRPRYRKIMRSSSDRSQRNAYNDEQNGEKNGIEASYNSKLVSERSKTLKGAIQHYMPIQVLDWLFKSCDGNGRVLLREGLIDVKDIEECIVKGNCKKLGVTLPAWCIFKCLLASAKSNSPGLVISDEVELRRSNWQRDKVWQWFVGPLLIMKEQIKALDVDENEEACLRLLIMRCKNETSEDWDVVGYPSNDHVRRAQLQAIIRRLQGIVASMSMMPTFRRRFQNLVKALYLEAVRTGALTSYVIGSDGRGKSTDDDAKIDEVMQRTRALASDAVGSSNSSGRQ</sequence>
<dbReference type="GO" id="GO:0010228">
    <property type="term" value="P:vegetative to reproductive phase transition of meristem"/>
    <property type="evidence" value="ECO:0007669"/>
    <property type="project" value="TreeGrafter"/>
</dbReference>